<dbReference type="EMBL" id="CAJPWZ010003239">
    <property type="protein sequence ID" value="CAG2254324.1"/>
    <property type="molecule type" value="Genomic_DNA"/>
</dbReference>
<keyword evidence="1" id="KW-0808">Transferase</keyword>
<dbReference type="InterPro" id="IPR041373">
    <property type="entry name" value="RT_RNaseH"/>
</dbReference>
<keyword evidence="6" id="KW-0695">RNA-directed DNA polymerase</keyword>
<dbReference type="GO" id="GO:0003964">
    <property type="term" value="F:RNA-directed DNA polymerase activity"/>
    <property type="evidence" value="ECO:0007669"/>
    <property type="project" value="UniProtKB-KW"/>
</dbReference>
<reference evidence="8" key="1">
    <citation type="submission" date="2021-03" db="EMBL/GenBank/DDBJ databases">
        <authorList>
            <person name="Bekaert M."/>
        </authorList>
    </citation>
    <scope>NUCLEOTIDE SEQUENCE</scope>
</reference>
<dbReference type="GO" id="GO:0004519">
    <property type="term" value="F:endonuclease activity"/>
    <property type="evidence" value="ECO:0007669"/>
    <property type="project" value="UniProtKB-KW"/>
</dbReference>
<evidence type="ECO:0000256" key="1">
    <source>
        <dbReference type="ARBA" id="ARBA00022679"/>
    </source>
</evidence>
<dbReference type="InterPro" id="IPR050951">
    <property type="entry name" value="Retrovirus_Pol_polyprotein"/>
</dbReference>
<evidence type="ECO:0000256" key="2">
    <source>
        <dbReference type="ARBA" id="ARBA00022695"/>
    </source>
</evidence>
<evidence type="ECO:0000313" key="8">
    <source>
        <dbReference type="EMBL" id="CAG2254324.1"/>
    </source>
</evidence>
<comment type="caution">
    <text evidence="8">The sequence shown here is derived from an EMBL/GenBank/DDBJ whole genome shotgun (WGS) entry which is preliminary data.</text>
</comment>
<dbReference type="PANTHER" id="PTHR37984">
    <property type="entry name" value="PROTEIN CBG26694"/>
    <property type="match status" value="1"/>
</dbReference>
<keyword evidence="3" id="KW-0540">Nuclease</keyword>
<dbReference type="Pfam" id="PF17917">
    <property type="entry name" value="RT_RNaseH"/>
    <property type="match status" value="1"/>
</dbReference>
<dbReference type="OrthoDB" id="116078at2759"/>
<feature type="domain" description="Reverse transcriptase RNase H-like" evidence="7">
    <location>
        <begin position="2"/>
        <end position="100"/>
    </location>
</feature>
<dbReference type="Gene3D" id="3.10.20.370">
    <property type="match status" value="1"/>
</dbReference>
<keyword evidence="5" id="KW-0378">Hydrolase</keyword>
<evidence type="ECO:0000256" key="6">
    <source>
        <dbReference type="ARBA" id="ARBA00022918"/>
    </source>
</evidence>
<keyword evidence="2" id="KW-0548">Nucleotidyltransferase</keyword>
<dbReference type="FunFam" id="3.10.20.370:FF:000001">
    <property type="entry name" value="Retrovirus-related Pol polyprotein from transposon 17.6-like protein"/>
    <property type="match status" value="1"/>
</dbReference>
<evidence type="ECO:0000256" key="5">
    <source>
        <dbReference type="ARBA" id="ARBA00022801"/>
    </source>
</evidence>
<gene>
    <name evidence="8" type="ORF">MEDL_65816</name>
</gene>
<dbReference type="CDD" id="cd09274">
    <property type="entry name" value="RNase_HI_RT_Ty3"/>
    <property type="match status" value="1"/>
</dbReference>
<evidence type="ECO:0000313" key="9">
    <source>
        <dbReference type="Proteomes" id="UP000683360"/>
    </source>
</evidence>
<evidence type="ECO:0000256" key="4">
    <source>
        <dbReference type="ARBA" id="ARBA00022759"/>
    </source>
</evidence>
<accession>A0A8S3VGY6</accession>
<dbReference type="AlphaFoldDB" id="A0A8S3VGY6"/>
<protein>
    <recommendedName>
        <fullName evidence="7">Reverse transcriptase RNase H-like domain-containing protein</fullName>
    </recommendedName>
</protein>
<sequence>MFILDTDASNIGIGAVLSQIQENKEKVISYASKKLDRVQQRYSVTRRELLAVVTFIQQFRHYLLGRKFLLRTDHGSLRWIFAFKDPQGQLARWIESLSQYNFDIQHRPGTKHSNADAMSRNSNENDLCIHLKEGNLDSSCAECIEWKQEWSEFRKRLIM</sequence>
<organism evidence="8 9">
    <name type="scientific">Mytilus edulis</name>
    <name type="common">Blue mussel</name>
    <dbReference type="NCBI Taxonomy" id="6550"/>
    <lineage>
        <taxon>Eukaryota</taxon>
        <taxon>Metazoa</taxon>
        <taxon>Spiralia</taxon>
        <taxon>Lophotrochozoa</taxon>
        <taxon>Mollusca</taxon>
        <taxon>Bivalvia</taxon>
        <taxon>Autobranchia</taxon>
        <taxon>Pteriomorphia</taxon>
        <taxon>Mytilida</taxon>
        <taxon>Mytiloidea</taxon>
        <taxon>Mytilidae</taxon>
        <taxon>Mytilinae</taxon>
        <taxon>Mytilus</taxon>
    </lineage>
</organism>
<keyword evidence="9" id="KW-1185">Reference proteome</keyword>
<dbReference type="InterPro" id="IPR043502">
    <property type="entry name" value="DNA/RNA_pol_sf"/>
</dbReference>
<evidence type="ECO:0000259" key="7">
    <source>
        <dbReference type="Pfam" id="PF17917"/>
    </source>
</evidence>
<dbReference type="Proteomes" id="UP000683360">
    <property type="component" value="Unassembled WGS sequence"/>
</dbReference>
<dbReference type="GO" id="GO:0016787">
    <property type="term" value="F:hydrolase activity"/>
    <property type="evidence" value="ECO:0007669"/>
    <property type="project" value="UniProtKB-KW"/>
</dbReference>
<evidence type="ECO:0000256" key="3">
    <source>
        <dbReference type="ARBA" id="ARBA00022722"/>
    </source>
</evidence>
<name>A0A8S3VGY6_MYTED</name>
<dbReference type="SUPFAM" id="SSF56672">
    <property type="entry name" value="DNA/RNA polymerases"/>
    <property type="match status" value="1"/>
</dbReference>
<keyword evidence="4" id="KW-0255">Endonuclease</keyword>
<proteinExistence type="predicted"/>
<dbReference type="PANTHER" id="PTHR37984:SF5">
    <property type="entry name" value="PROTEIN NYNRIN-LIKE"/>
    <property type="match status" value="1"/>
</dbReference>